<accession>A0A6M0JWN5</accession>
<feature type="region of interest" description="Disordered" evidence="1">
    <location>
        <begin position="1"/>
        <end position="108"/>
    </location>
</feature>
<sequence>MAETPPASPWLEEVRAQRRAWEARRKAARDEFEARRRTNNPRASARQEAWQEDLRQRRAQRQERIDQERELFRSLGPTPPAAPAPGEQGGEGSYPAPGDPMLKPPGWDNLWYFRSF</sequence>
<evidence type="ECO:0000256" key="1">
    <source>
        <dbReference type="SAM" id="MobiDB-lite"/>
    </source>
</evidence>
<gene>
    <name evidence="2" type="ORF">G3446_06220</name>
</gene>
<proteinExistence type="predicted"/>
<dbReference type="RefSeq" id="WP_164451771.1">
    <property type="nucleotide sequence ID" value="NZ_JAAIJQ010000013.1"/>
</dbReference>
<dbReference type="AlphaFoldDB" id="A0A6M0JWN5"/>
<feature type="compositionally biased region" description="Basic and acidic residues" evidence="1">
    <location>
        <begin position="12"/>
        <end position="36"/>
    </location>
</feature>
<dbReference type="EMBL" id="JAAIJQ010000013">
    <property type="protein sequence ID" value="NEV61494.1"/>
    <property type="molecule type" value="Genomic_DNA"/>
</dbReference>
<evidence type="ECO:0000313" key="2">
    <source>
        <dbReference type="EMBL" id="NEV61494.1"/>
    </source>
</evidence>
<comment type="caution">
    <text evidence="2">The sequence shown here is derived from an EMBL/GenBank/DDBJ whole genome shotgun (WGS) entry which is preliminary data.</text>
</comment>
<keyword evidence="3" id="KW-1185">Reference proteome</keyword>
<reference evidence="2 3" key="1">
    <citation type="submission" date="2020-02" db="EMBL/GenBank/DDBJ databases">
        <title>Genome sequences of Thiorhodococcus mannitoliphagus and Thiorhodococcus minor, purple sulfur photosynthetic bacteria in the gammaproteobacterial family, Chromatiaceae.</title>
        <authorList>
            <person name="Aviles F.A."/>
            <person name="Meyer T.E."/>
            <person name="Kyndt J.A."/>
        </authorList>
    </citation>
    <scope>NUCLEOTIDE SEQUENCE [LARGE SCALE GENOMIC DNA]</scope>
    <source>
        <strain evidence="2 3">DSM 11518</strain>
    </source>
</reference>
<feature type="compositionally biased region" description="Basic and acidic residues" evidence="1">
    <location>
        <begin position="52"/>
        <end position="72"/>
    </location>
</feature>
<evidence type="ECO:0000313" key="3">
    <source>
        <dbReference type="Proteomes" id="UP000483379"/>
    </source>
</evidence>
<organism evidence="2 3">
    <name type="scientific">Thiorhodococcus minor</name>
    <dbReference type="NCBI Taxonomy" id="57489"/>
    <lineage>
        <taxon>Bacteria</taxon>
        <taxon>Pseudomonadati</taxon>
        <taxon>Pseudomonadota</taxon>
        <taxon>Gammaproteobacteria</taxon>
        <taxon>Chromatiales</taxon>
        <taxon>Chromatiaceae</taxon>
        <taxon>Thiorhodococcus</taxon>
    </lineage>
</organism>
<dbReference type="Proteomes" id="UP000483379">
    <property type="component" value="Unassembled WGS sequence"/>
</dbReference>
<protein>
    <submittedName>
        <fullName evidence="2">Uncharacterized protein</fullName>
    </submittedName>
</protein>
<name>A0A6M0JWN5_9GAMM</name>